<feature type="region of interest" description="Disordered" evidence="2">
    <location>
        <begin position="62"/>
        <end position="85"/>
    </location>
</feature>
<dbReference type="GO" id="GO:0042138">
    <property type="term" value="P:meiotic DNA double-strand break formation"/>
    <property type="evidence" value="ECO:0007669"/>
    <property type="project" value="TreeGrafter"/>
</dbReference>
<gene>
    <name evidence="4" type="ORF">F5X68DRAFT_259107</name>
</gene>
<evidence type="ECO:0000313" key="5">
    <source>
        <dbReference type="Proteomes" id="UP000770015"/>
    </source>
</evidence>
<dbReference type="GO" id="GO:0007131">
    <property type="term" value="P:reciprocal meiotic recombination"/>
    <property type="evidence" value="ECO:0007669"/>
    <property type="project" value="TreeGrafter"/>
</dbReference>
<dbReference type="Gene3D" id="1.10.10.10">
    <property type="entry name" value="Winged helix-like DNA-binding domain superfamily/Winged helix DNA-binding domain"/>
    <property type="match status" value="1"/>
</dbReference>
<dbReference type="Pfam" id="PF04406">
    <property type="entry name" value="TP6A_N"/>
    <property type="match status" value="1"/>
</dbReference>
<feature type="domain" description="Spo11/DNA topoisomerase VI subunit A N-terminal" evidence="3">
    <location>
        <begin position="95"/>
        <end position="156"/>
    </location>
</feature>
<comment type="similarity">
    <text evidence="1">Belongs to the TOP6A family.</text>
</comment>
<evidence type="ECO:0000256" key="1">
    <source>
        <dbReference type="PROSITE-ProRule" id="PRU01385"/>
    </source>
</evidence>
<dbReference type="GO" id="GO:0003677">
    <property type="term" value="F:DNA binding"/>
    <property type="evidence" value="ECO:0007669"/>
    <property type="project" value="UniProtKB-UniRule"/>
</dbReference>
<proteinExistence type="inferred from homology"/>
<dbReference type="GO" id="GO:0000706">
    <property type="term" value="P:meiotic DNA double-strand break processing"/>
    <property type="evidence" value="ECO:0007669"/>
    <property type="project" value="TreeGrafter"/>
</dbReference>
<dbReference type="InterPro" id="IPR013049">
    <property type="entry name" value="Spo11/TopoVI_A_N"/>
</dbReference>
<dbReference type="PANTHER" id="PTHR10848:SF0">
    <property type="entry name" value="MEIOTIC RECOMBINATION PROTEIN SPO11"/>
    <property type="match status" value="1"/>
</dbReference>
<reference evidence="4" key="1">
    <citation type="journal article" date="2021" name="Nat. Commun.">
        <title>Genetic determinants of endophytism in the Arabidopsis root mycobiome.</title>
        <authorList>
            <person name="Mesny F."/>
            <person name="Miyauchi S."/>
            <person name="Thiergart T."/>
            <person name="Pickel B."/>
            <person name="Atanasova L."/>
            <person name="Karlsson M."/>
            <person name="Huettel B."/>
            <person name="Barry K.W."/>
            <person name="Haridas S."/>
            <person name="Chen C."/>
            <person name="Bauer D."/>
            <person name="Andreopoulos W."/>
            <person name="Pangilinan J."/>
            <person name="LaButti K."/>
            <person name="Riley R."/>
            <person name="Lipzen A."/>
            <person name="Clum A."/>
            <person name="Drula E."/>
            <person name="Henrissat B."/>
            <person name="Kohler A."/>
            <person name="Grigoriev I.V."/>
            <person name="Martin F.M."/>
            <person name="Hacquard S."/>
        </authorList>
    </citation>
    <scope>NUCLEOTIDE SEQUENCE</scope>
    <source>
        <strain evidence="4">MPI-SDFR-AT-0117</strain>
    </source>
</reference>
<sequence length="204" mass="22277">MADHRPPQPVPSPEQTPRGHNEIVLPESHGPSTGAVINRIEDILHQIQLDLLHQRDLSIPYRSRRTSSRAASRGDDAGHATTSVRFPGSTAHEAKKFARLLKLLQLIHDGLVAGTCLTKRNIYYQDVELFGSQSIVDDLVDDLAFTLDMSRADLNVAAAAKGLVAGSLVMHMHASPYVLTCSSSQGLLIPPLRDIRSVDFGMTK</sequence>
<protein>
    <submittedName>
        <fullName evidence="4">Spo11/DNA topoisomerase VI subunit A</fullName>
    </submittedName>
</protein>
<dbReference type="Proteomes" id="UP000770015">
    <property type="component" value="Unassembled WGS sequence"/>
</dbReference>
<accession>A0A9P9ADD9</accession>
<dbReference type="PANTHER" id="PTHR10848">
    <property type="entry name" value="MEIOTIC RECOMBINATION PROTEIN SPO11"/>
    <property type="match status" value="1"/>
</dbReference>
<dbReference type="OrthoDB" id="5377392at2759"/>
<feature type="region of interest" description="Disordered" evidence="2">
    <location>
        <begin position="1"/>
        <end position="30"/>
    </location>
</feature>
<evidence type="ECO:0000256" key="2">
    <source>
        <dbReference type="SAM" id="MobiDB-lite"/>
    </source>
</evidence>
<dbReference type="InterPro" id="IPR036078">
    <property type="entry name" value="Spo11/TopoVI_A_sf"/>
</dbReference>
<comment type="catalytic activity">
    <reaction evidence="1">
        <text>ATP-dependent breakage, passage and rejoining of double-stranded DNA.</text>
        <dbReference type="EC" id="5.6.2.2"/>
    </reaction>
</comment>
<keyword evidence="1" id="KW-0238">DNA-binding</keyword>
<name>A0A9P9ADD9_9PEZI</name>
<keyword evidence="5" id="KW-1185">Reference proteome</keyword>
<keyword evidence="1" id="KW-0799">Topoisomerase</keyword>
<dbReference type="GO" id="GO:0000228">
    <property type="term" value="C:nuclear chromosome"/>
    <property type="evidence" value="ECO:0007669"/>
    <property type="project" value="TreeGrafter"/>
</dbReference>
<dbReference type="PRINTS" id="PR01550">
    <property type="entry name" value="TOP6AFAMILY"/>
</dbReference>
<dbReference type="GO" id="GO:0003918">
    <property type="term" value="F:DNA topoisomerase type II (double strand cut, ATP-hydrolyzing) activity"/>
    <property type="evidence" value="ECO:0007669"/>
    <property type="project" value="UniProtKB-UniRule"/>
</dbReference>
<dbReference type="InterPro" id="IPR036388">
    <property type="entry name" value="WH-like_DNA-bd_sf"/>
</dbReference>
<dbReference type="AlphaFoldDB" id="A0A9P9ADD9"/>
<dbReference type="EMBL" id="JAGSXJ010000004">
    <property type="protein sequence ID" value="KAH6692444.1"/>
    <property type="molecule type" value="Genomic_DNA"/>
</dbReference>
<evidence type="ECO:0000313" key="4">
    <source>
        <dbReference type="EMBL" id="KAH6692444.1"/>
    </source>
</evidence>
<dbReference type="SUPFAM" id="SSF56726">
    <property type="entry name" value="DNA topoisomerase IV, alpha subunit"/>
    <property type="match status" value="1"/>
</dbReference>
<comment type="caution">
    <text evidence="4">The sequence shown here is derived from an EMBL/GenBank/DDBJ whole genome shotgun (WGS) entry which is preliminary data.</text>
</comment>
<organism evidence="4 5">
    <name type="scientific">Plectosphaerella plurivora</name>
    <dbReference type="NCBI Taxonomy" id="936078"/>
    <lineage>
        <taxon>Eukaryota</taxon>
        <taxon>Fungi</taxon>
        <taxon>Dikarya</taxon>
        <taxon>Ascomycota</taxon>
        <taxon>Pezizomycotina</taxon>
        <taxon>Sordariomycetes</taxon>
        <taxon>Hypocreomycetidae</taxon>
        <taxon>Glomerellales</taxon>
        <taxon>Plectosphaerellaceae</taxon>
        <taxon>Plectosphaerella</taxon>
    </lineage>
</organism>
<dbReference type="InterPro" id="IPR002815">
    <property type="entry name" value="Spo11/TopoVI_A"/>
</dbReference>
<feature type="active site" description="O-(5'-phospho-DNA)-tyrosine intermediate" evidence="1">
    <location>
        <position position="124"/>
    </location>
</feature>
<evidence type="ECO:0000259" key="3">
    <source>
        <dbReference type="Pfam" id="PF04406"/>
    </source>
</evidence>
<dbReference type="GO" id="GO:0005524">
    <property type="term" value="F:ATP binding"/>
    <property type="evidence" value="ECO:0007669"/>
    <property type="project" value="InterPro"/>
</dbReference>
<keyword evidence="1" id="KW-0413">Isomerase</keyword>
<dbReference type="PROSITE" id="PS52041">
    <property type="entry name" value="TOPO_IIB"/>
    <property type="match status" value="1"/>
</dbReference>